<proteinExistence type="predicted"/>
<dbReference type="Proteomes" id="UP000762676">
    <property type="component" value="Unassembled WGS sequence"/>
</dbReference>
<keyword evidence="3" id="KW-1185">Reference proteome</keyword>
<protein>
    <submittedName>
        <fullName evidence="2">Uncharacterized protein</fullName>
    </submittedName>
</protein>
<feature type="compositionally biased region" description="Basic and acidic residues" evidence="1">
    <location>
        <begin position="20"/>
        <end position="35"/>
    </location>
</feature>
<feature type="compositionally biased region" description="Acidic residues" evidence="1">
    <location>
        <begin position="1"/>
        <end position="10"/>
    </location>
</feature>
<comment type="caution">
    <text evidence="2">The sequence shown here is derived from an EMBL/GenBank/DDBJ whole genome shotgun (WGS) entry which is preliminary data.</text>
</comment>
<dbReference type="AlphaFoldDB" id="A0AAV4IBU5"/>
<organism evidence="2 3">
    <name type="scientific">Elysia marginata</name>
    <dbReference type="NCBI Taxonomy" id="1093978"/>
    <lineage>
        <taxon>Eukaryota</taxon>
        <taxon>Metazoa</taxon>
        <taxon>Spiralia</taxon>
        <taxon>Lophotrochozoa</taxon>
        <taxon>Mollusca</taxon>
        <taxon>Gastropoda</taxon>
        <taxon>Heterobranchia</taxon>
        <taxon>Euthyneura</taxon>
        <taxon>Panpulmonata</taxon>
        <taxon>Sacoglossa</taxon>
        <taxon>Placobranchoidea</taxon>
        <taxon>Plakobranchidae</taxon>
        <taxon>Elysia</taxon>
    </lineage>
</organism>
<evidence type="ECO:0000256" key="1">
    <source>
        <dbReference type="SAM" id="MobiDB-lite"/>
    </source>
</evidence>
<accession>A0AAV4IBU5</accession>
<evidence type="ECO:0000313" key="2">
    <source>
        <dbReference type="EMBL" id="GFS06534.1"/>
    </source>
</evidence>
<name>A0AAV4IBU5_9GAST</name>
<evidence type="ECO:0000313" key="3">
    <source>
        <dbReference type="Proteomes" id="UP000762676"/>
    </source>
</evidence>
<sequence>MLVPTEEEEQSGGPEGAIGSRREPKGAKGSQREPEEAAAARLVISVLSLGGGVASNDGDKGRLMTAIFSLALADLARTRISPSGTISKRGKLLIGLSLKMAWESGRRGKKYDWFVG</sequence>
<dbReference type="EMBL" id="BMAT01013151">
    <property type="protein sequence ID" value="GFS06534.1"/>
    <property type="molecule type" value="Genomic_DNA"/>
</dbReference>
<reference evidence="2 3" key="1">
    <citation type="journal article" date="2021" name="Elife">
        <title>Chloroplast acquisition without the gene transfer in kleptoplastic sea slugs, Plakobranchus ocellatus.</title>
        <authorList>
            <person name="Maeda T."/>
            <person name="Takahashi S."/>
            <person name="Yoshida T."/>
            <person name="Shimamura S."/>
            <person name="Takaki Y."/>
            <person name="Nagai Y."/>
            <person name="Toyoda A."/>
            <person name="Suzuki Y."/>
            <person name="Arimoto A."/>
            <person name="Ishii H."/>
            <person name="Satoh N."/>
            <person name="Nishiyama T."/>
            <person name="Hasebe M."/>
            <person name="Maruyama T."/>
            <person name="Minagawa J."/>
            <person name="Obokata J."/>
            <person name="Shigenobu S."/>
        </authorList>
    </citation>
    <scope>NUCLEOTIDE SEQUENCE [LARGE SCALE GENOMIC DNA]</scope>
</reference>
<gene>
    <name evidence="2" type="ORF">ElyMa_006546500</name>
</gene>
<feature type="region of interest" description="Disordered" evidence="1">
    <location>
        <begin position="1"/>
        <end position="36"/>
    </location>
</feature>